<accession>A0A5N0TGL8</accession>
<feature type="transmembrane region" description="Helical" evidence="1">
    <location>
        <begin position="81"/>
        <end position="100"/>
    </location>
</feature>
<proteinExistence type="predicted"/>
<gene>
    <name evidence="2" type="ORF">F3N42_02685</name>
</gene>
<dbReference type="InterPro" id="IPR007359">
    <property type="entry name" value="SigmaE_reg_RseC_MucC"/>
</dbReference>
<dbReference type="PANTHER" id="PTHR35867">
    <property type="entry name" value="PROTEIN RSEC"/>
    <property type="match status" value="1"/>
</dbReference>
<organism evidence="2 3">
    <name type="scientific">Marinihelvus fidelis</name>
    <dbReference type="NCBI Taxonomy" id="2613842"/>
    <lineage>
        <taxon>Bacteria</taxon>
        <taxon>Pseudomonadati</taxon>
        <taxon>Pseudomonadota</taxon>
        <taxon>Gammaproteobacteria</taxon>
        <taxon>Chromatiales</taxon>
        <taxon>Wenzhouxiangellaceae</taxon>
        <taxon>Marinihelvus</taxon>
    </lineage>
</organism>
<keyword evidence="1" id="KW-1133">Transmembrane helix</keyword>
<evidence type="ECO:0000256" key="1">
    <source>
        <dbReference type="SAM" id="Phobius"/>
    </source>
</evidence>
<keyword evidence="3" id="KW-1185">Reference proteome</keyword>
<comment type="caution">
    <text evidence="2">The sequence shown here is derived from an EMBL/GenBank/DDBJ whole genome shotgun (WGS) entry which is preliminary data.</text>
</comment>
<dbReference type="Pfam" id="PF04246">
    <property type="entry name" value="RseC_MucC"/>
    <property type="match status" value="1"/>
</dbReference>
<protein>
    <submittedName>
        <fullName evidence="2">SoxR reducing system RseC family protein</fullName>
    </submittedName>
</protein>
<reference evidence="2 3" key="1">
    <citation type="submission" date="2019-09" db="EMBL/GenBank/DDBJ databases">
        <title>Wenzhouxiangella sp. Genome sequencing and assembly.</title>
        <authorList>
            <person name="Zhang R."/>
        </authorList>
    </citation>
    <scope>NUCLEOTIDE SEQUENCE [LARGE SCALE GENOMIC DNA]</scope>
    <source>
        <strain evidence="2 3">W260</strain>
    </source>
</reference>
<keyword evidence="1" id="KW-0812">Transmembrane</keyword>
<dbReference type="Proteomes" id="UP000325372">
    <property type="component" value="Unassembled WGS sequence"/>
</dbReference>
<evidence type="ECO:0000313" key="2">
    <source>
        <dbReference type="EMBL" id="KAA9133277.1"/>
    </source>
</evidence>
<sequence>MIEQQGRVVAVVDDRAIVRVGGQSGCTACDAGKGCGAGLFGRLLRCEPVELSLANTVTARAGDPVWLCIPEHRFLAMTAQLFALPLLAGLAGAFCAALVLPPSTDGAVADIVTGIAGLLAASVALLWARRRLPGSLEPLGIEIRAVATPVLDCAVTNHH</sequence>
<dbReference type="AlphaFoldDB" id="A0A5N0TGL8"/>
<evidence type="ECO:0000313" key="3">
    <source>
        <dbReference type="Proteomes" id="UP000325372"/>
    </source>
</evidence>
<dbReference type="PANTHER" id="PTHR35867:SF1">
    <property type="entry name" value="PROTEIN RSEC"/>
    <property type="match status" value="1"/>
</dbReference>
<feature type="transmembrane region" description="Helical" evidence="1">
    <location>
        <begin position="106"/>
        <end position="128"/>
    </location>
</feature>
<keyword evidence="1" id="KW-0472">Membrane</keyword>
<dbReference type="RefSeq" id="WP_150862835.1">
    <property type="nucleotide sequence ID" value="NZ_VYXP01000002.1"/>
</dbReference>
<name>A0A5N0TGL8_9GAMM</name>
<dbReference type="EMBL" id="VYXP01000002">
    <property type="protein sequence ID" value="KAA9133277.1"/>
    <property type="molecule type" value="Genomic_DNA"/>
</dbReference>